<evidence type="ECO:0000256" key="4">
    <source>
        <dbReference type="ARBA" id="ARBA00022431"/>
    </source>
</evidence>
<dbReference type="InterPro" id="IPR003383">
    <property type="entry name" value="Circovirus_capsid"/>
</dbReference>
<accession>A0A097ZPF5</accession>
<evidence type="ECO:0000256" key="13">
    <source>
        <dbReference type="ARBA" id="ARBA00023125"/>
    </source>
</evidence>
<evidence type="ECO:0000256" key="8">
    <source>
        <dbReference type="ARBA" id="ARBA00022581"/>
    </source>
</evidence>
<keyword evidence="5" id="KW-1163">Viral penetration into host nucleus</keyword>
<evidence type="ECO:0000256" key="10">
    <source>
        <dbReference type="ARBA" id="ARBA00022804"/>
    </source>
</evidence>
<keyword evidence="11" id="KW-0946">Virion</keyword>
<dbReference type="GO" id="GO:0043657">
    <property type="term" value="C:host cell"/>
    <property type="evidence" value="ECO:0007669"/>
    <property type="project" value="GOC"/>
</dbReference>
<dbReference type="GO" id="GO:0019069">
    <property type="term" value="P:viral capsid assembly"/>
    <property type="evidence" value="ECO:0007669"/>
    <property type="project" value="InterPro"/>
</dbReference>
<evidence type="ECO:0000256" key="6">
    <source>
        <dbReference type="ARBA" id="ARBA00022561"/>
    </source>
</evidence>
<comment type="subcellular location">
    <subcellularLocation>
        <location evidence="1">Host nucleus</location>
    </subcellularLocation>
    <subcellularLocation>
        <location evidence="2">Virion</location>
    </subcellularLocation>
</comment>
<comment type="similarity">
    <text evidence="3">Belongs to the circoviridae capsid protein family.</text>
</comment>
<evidence type="ECO:0000313" key="17">
    <source>
        <dbReference type="Proteomes" id="UP000158035"/>
    </source>
</evidence>
<evidence type="ECO:0000256" key="3">
    <source>
        <dbReference type="ARBA" id="ARBA00010301"/>
    </source>
</evidence>
<evidence type="ECO:0000256" key="11">
    <source>
        <dbReference type="ARBA" id="ARBA00022844"/>
    </source>
</evidence>
<keyword evidence="10" id="KW-1161">Viral attachment to host cell</keyword>
<dbReference type="GO" id="GO:0075509">
    <property type="term" value="P:endocytosis involved in viral entry into host cell"/>
    <property type="evidence" value="ECO:0007669"/>
    <property type="project" value="UniProtKB-KW"/>
</dbReference>
<evidence type="ECO:0000256" key="1">
    <source>
        <dbReference type="ARBA" id="ARBA00004147"/>
    </source>
</evidence>
<dbReference type="Pfam" id="PF02443">
    <property type="entry name" value="Circo_capsid"/>
    <property type="match status" value="1"/>
</dbReference>
<organism evidence="16 17">
    <name type="scientific">Cyclovirus ZM62</name>
    <dbReference type="NCBI Taxonomy" id="1506573"/>
    <lineage>
        <taxon>Viruses</taxon>
        <taxon>Monodnaviria</taxon>
        <taxon>Shotokuvirae</taxon>
        <taxon>Cressdnaviricota</taxon>
        <taxon>Arfiviricetes</taxon>
        <taxon>Cirlivirales</taxon>
        <taxon>Circoviridae</taxon>
        <taxon>Cyclovirus</taxon>
        <taxon>Cyclovirus nhanloai</taxon>
    </lineage>
</organism>
<reference evidence="17" key="1">
    <citation type="journal article" date="2015" name="J. Gen. Virol.">
        <title>Metagenomic Analysis of Shrew Enteric Virome Reveals Novel Viruses Related to Human Stool-Associated Viruses.</title>
        <authorList>
            <person name="Sasaki M."/>
            <person name="Orba Y."/>
            <person name="Ueno K."/>
            <person name="Ishii A."/>
            <person name="Moonga L."/>
            <person name="Hang'ombe B.M."/>
            <person name="Mweene A.S."/>
            <person name="Ito K."/>
            <person name="Sawa H."/>
        </authorList>
    </citation>
    <scope>NUCLEOTIDE SEQUENCE [LARGE SCALE GENOMIC DNA]</scope>
</reference>
<keyword evidence="4" id="KW-1140">T=1 icosahedral capsid protein</keyword>
<keyword evidence="12" id="KW-1164">Virus endocytosis by host</keyword>
<dbReference type="GO" id="GO:0003677">
    <property type="term" value="F:DNA binding"/>
    <property type="evidence" value="ECO:0007669"/>
    <property type="project" value="UniProtKB-KW"/>
</dbReference>
<sequence length="222" mass="25330">MAFRRRLVRRRAPLRRTRRVIRRRRLRKRRVARRPRTGNFTLICRKTFVVAVASNQGYSYQCAPSLNDFDEAKPFIPYFESYRIHSVSVKVTPLFNVAEPNNPVPQYYSAPWHRPGPSALSSNSVLSLDKARSHNGTSTSYRSFVPAVLTNIGIAGDATAHIGKVNWRPKIALQQSSSTIPHYASIYHFSIDQIQGPQAIDRQYEFQITSKVSMYTQKGFAG</sequence>
<dbReference type="GO" id="GO:0019062">
    <property type="term" value="P:virion attachment to host cell"/>
    <property type="evidence" value="ECO:0007669"/>
    <property type="project" value="UniProtKB-KW"/>
</dbReference>
<dbReference type="GO" id="GO:0042025">
    <property type="term" value="C:host cell nucleus"/>
    <property type="evidence" value="ECO:0007669"/>
    <property type="project" value="UniProtKB-SubCell"/>
</dbReference>
<name>A0A097ZPF5_9CIRC</name>
<evidence type="ECO:0000256" key="2">
    <source>
        <dbReference type="ARBA" id="ARBA00004328"/>
    </source>
</evidence>
<dbReference type="EMBL" id="AB937987">
    <property type="protein sequence ID" value="BAP81882.1"/>
    <property type="molecule type" value="Genomic_DNA"/>
</dbReference>
<dbReference type="GO" id="GO:0075732">
    <property type="term" value="P:viral penetration into host nucleus"/>
    <property type="evidence" value="ECO:0007669"/>
    <property type="project" value="UniProtKB-KW"/>
</dbReference>
<evidence type="ECO:0000256" key="7">
    <source>
        <dbReference type="ARBA" id="ARBA00022562"/>
    </source>
</evidence>
<keyword evidence="14" id="KW-1160">Virus entry into host cell</keyword>
<evidence type="ECO:0000256" key="12">
    <source>
        <dbReference type="ARBA" id="ARBA00022890"/>
    </source>
</evidence>
<dbReference type="Gene3D" id="2.60.120.950">
    <property type="entry name" value="Circovirus capsid protein"/>
    <property type="match status" value="1"/>
</dbReference>
<evidence type="ECO:0000313" key="16">
    <source>
        <dbReference type="EMBL" id="BAP81882.1"/>
    </source>
</evidence>
<evidence type="ECO:0000256" key="14">
    <source>
        <dbReference type="ARBA" id="ARBA00023296"/>
    </source>
</evidence>
<keyword evidence="13" id="KW-0238">DNA-binding</keyword>
<keyword evidence="9" id="KW-1162">Viral penetration into host cytoplasm</keyword>
<dbReference type="Proteomes" id="UP000158035">
    <property type="component" value="Genome"/>
</dbReference>
<dbReference type="GO" id="GO:0039615">
    <property type="term" value="C:T=1 icosahedral viral capsid"/>
    <property type="evidence" value="ECO:0007669"/>
    <property type="project" value="UniProtKB-KW"/>
</dbReference>
<comment type="subunit">
    <text evidence="15">Homomultimer. Assembles in the nucleus, presumably in an immature form, then migrates to the cytoplasm once assembled as mature virion. Interacts with Rep; this interaction relocates Rep into the nucleus.</text>
</comment>
<dbReference type="InterPro" id="IPR038652">
    <property type="entry name" value="Circovirus_capsid_sf"/>
</dbReference>
<keyword evidence="8" id="KW-0945">Host-virus interaction</keyword>
<evidence type="ECO:0000256" key="5">
    <source>
        <dbReference type="ARBA" id="ARBA00022524"/>
    </source>
</evidence>
<evidence type="ECO:0000256" key="9">
    <source>
        <dbReference type="ARBA" id="ARBA00022595"/>
    </source>
</evidence>
<keyword evidence="7" id="KW-1048">Host nucleus</keyword>
<gene>
    <name evidence="16" type="primary">Cap</name>
</gene>
<keyword evidence="6" id="KW-0167">Capsid protein</keyword>
<protein>
    <submittedName>
        <fullName evidence="16">Capsid protein</fullName>
    </submittedName>
</protein>
<proteinExistence type="inferred from homology"/>
<evidence type="ECO:0000256" key="15">
    <source>
        <dbReference type="ARBA" id="ARBA00046863"/>
    </source>
</evidence>